<dbReference type="OrthoDB" id="4759017at2"/>
<keyword evidence="3" id="KW-0378">Hydrolase</keyword>
<feature type="chain" id="PRO_5020345163" evidence="5">
    <location>
        <begin position="27"/>
        <end position="778"/>
    </location>
</feature>
<dbReference type="RefSeq" id="WP_131943931.1">
    <property type="nucleotide sequence ID" value="NZ_BAAAMX010000019.1"/>
</dbReference>
<evidence type="ECO:0000256" key="1">
    <source>
        <dbReference type="ARBA" id="ARBA00006586"/>
    </source>
</evidence>
<name>A0A4R4NEK0_9ACTN</name>
<feature type="signal peptide" evidence="5">
    <location>
        <begin position="1"/>
        <end position="26"/>
    </location>
</feature>
<dbReference type="PANTHER" id="PTHR34218:SF3">
    <property type="entry name" value="ACYL-HOMOSERINE LACTONE ACYLASE PVDQ"/>
    <property type="match status" value="1"/>
</dbReference>
<dbReference type="InterPro" id="IPR023343">
    <property type="entry name" value="Penicillin_amidase_dom1"/>
</dbReference>
<dbReference type="Gene3D" id="1.10.1400.10">
    <property type="match status" value="1"/>
</dbReference>
<proteinExistence type="inferred from homology"/>
<gene>
    <name evidence="6" type="ORF">E1284_32205</name>
</gene>
<evidence type="ECO:0000313" key="6">
    <source>
        <dbReference type="EMBL" id="TDC07571.1"/>
    </source>
</evidence>
<comment type="caution">
    <text evidence="6">The sequence shown here is derived from an EMBL/GenBank/DDBJ whole genome shotgun (WGS) entry which is preliminary data.</text>
</comment>
<organism evidence="6 7">
    <name type="scientific">Actinomadura bangladeshensis</name>
    <dbReference type="NCBI Taxonomy" id="453573"/>
    <lineage>
        <taxon>Bacteria</taxon>
        <taxon>Bacillati</taxon>
        <taxon>Actinomycetota</taxon>
        <taxon>Actinomycetes</taxon>
        <taxon>Streptosporangiales</taxon>
        <taxon>Thermomonosporaceae</taxon>
        <taxon>Actinomadura</taxon>
    </lineage>
</organism>
<dbReference type="AlphaFoldDB" id="A0A4R4NEK0"/>
<reference evidence="6 7" key="1">
    <citation type="submission" date="2019-03" db="EMBL/GenBank/DDBJ databases">
        <title>Draft genome sequences of novel Actinobacteria.</title>
        <authorList>
            <person name="Sahin N."/>
            <person name="Ay H."/>
            <person name="Saygin H."/>
        </authorList>
    </citation>
    <scope>NUCLEOTIDE SEQUENCE [LARGE SCALE GENOMIC DNA]</scope>
    <source>
        <strain evidence="6 7">DSM 45347</strain>
    </source>
</reference>
<dbReference type="Proteomes" id="UP000295431">
    <property type="component" value="Unassembled WGS sequence"/>
</dbReference>
<dbReference type="GO" id="GO:0016811">
    <property type="term" value="F:hydrolase activity, acting on carbon-nitrogen (but not peptide) bonds, in linear amides"/>
    <property type="evidence" value="ECO:0007669"/>
    <property type="project" value="InterPro"/>
</dbReference>
<comment type="similarity">
    <text evidence="1">Belongs to the peptidase S45 family.</text>
</comment>
<evidence type="ECO:0000256" key="3">
    <source>
        <dbReference type="ARBA" id="ARBA00022801"/>
    </source>
</evidence>
<dbReference type="InterPro" id="IPR002692">
    <property type="entry name" value="S45"/>
</dbReference>
<dbReference type="InterPro" id="IPR029055">
    <property type="entry name" value="Ntn_hydrolases_N"/>
</dbReference>
<protein>
    <submittedName>
        <fullName evidence="6">Acylase</fullName>
    </submittedName>
</protein>
<sequence>MSPTVLRAAGAAVVAAAVLTPVTSSAATTGERAMSATIRYTEYGIPHITARDYAGLGYGTGYAAAKDDLCLLAQGVVTLSGERSKYFGADGSPDRALSSASTNMASDVFFTAINDSKVVERLAAAPAPYGPNAEVRDLSRGWAAGYNRYLREGKVTDPACKGAAWLRPITELDVYRRGYALAMLGGSGMVTDQITEAVPPGAVTAKAPSTAKAAEGARKLLANADMGSNAIAVGGDATANGRGLLLGNPHYPWHNGRRFWQMQQTIPGKLNVSGAALLGSPSVNIGHTSTFAWSHTVATGVPFSLTELRLVPGNPTSYFVDGTIEKMTQRRVTVQVRQPDGSVKPVTKTQWRSRYGPIVTSVSSIGLPWTTWNAYALTDPNATNLRLANTSLALGKARTTDDAVRALKQTQGLPWVNTIAADSRGRALFAQIQVLPNVTNAFADRCNSLLGHITFRQAGLAILDGTRSSCAPGKAPGTVQPGILDPDRYPVLTRGDYVTNSNDSYWLSNPEKPLTGYDRIIGDEKAARSLRTRSGIVSVQDQLAESKFTRTDMQDLVFANRNHAGELAADGTVKMCREMGLGEPCDVLAKWDRTANVDSRGALLFDRYWRKALSAWDLWKTPFDASDAVNTPRDFNTGSWAARKALLDAVDELKKSNIPLDSPLGDHQYVTRNGERIPIGGGTENLGILNKVEGTWTPGKGYTEITTGSSYIQVVSFGGDACPDTRTLLTYSQSTDPTSPHYADQTRLFSKKQWVTERFCSGEINKAPGLKVVTLTGK</sequence>
<dbReference type="GO" id="GO:0017000">
    <property type="term" value="P:antibiotic biosynthetic process"/>
    <property type="evidence" value="ECO:0007669"/>
    <property type="project" value="InterPro"/>
</dbReference>
<keyword evidence="4" id="KW-0865">Zymogen</keyword>
<dbReference type="Pfam" id="PF01804">
    <property type="entry name" value="Penicil_amidase"/>
    <property type="match status" value="1"/>
</dbReference>
<keyword evidence="2 5" id="KW-0732">Signal</keyword>
<dbReference type="Gene3D" id="2.30.120.10">
    <property type="match status" value="1"/>
</dbReference>
<dbReference type="Gene3D" id="3.60.20.10">
    <property type="entry name" value="Glutamine Phosphoribosylpyrophosphate, subunit 1, domain 1"/>
    <property type="match status" value="1"/>
</dbReference>
<dbReference type="PANTHER" id="PTHR34218">
    <property type="entry name" value="PEPTIDASE S45 PENICILLIN AMIDASE"/>
    <property type="match status" value="1"/>
</dbReference>
<evidence type="ECO:0000313" key="7">
    <source>
        <dbReference type="Proteomes" id="UP000295431"/>
    </source>
</evidence>
<dbReference type="InterPro" id="IPR043147">
    <property type="entry name" value="Penicillin_amidase_A-knob"/>
</dbReference>
<dbReference type="EMBL" id="SMJW01000238">
    <property type="protein sequence ID" value="TDC07571.1"/>
    <property type="molecule type" value="Genomic_DNA"/>
</dbReference>
<keyword evidence="7" id="KW-1185">Reference proteome</keyword>
<dbReference type="InterPro" id="IPR043146">
    <property type="entry name" value="Penicillin_amidase_N_B-knob"/>
</dbReference>
<evidence type="ECO:0000256" key="2">
    <source>
        <dbReference type="ARBA" id="ARBA00022729"/>
    </source>
</evidence>
<accession>A0A4R4NEK0</accession>
<dbReference type="SUPFAM" id="SSF56235">
    <property type="entry name" value="N-terminal nucleophile aminohydrolases (Ntn hydrolases)"/>
    <property type="match status" value="1"/>
</dbReference>
<dbReference type="Gene3D" id="1.10.439.10">
    <property type="entry name" value="Penicillin Amidohydrolase, domain 1"/>
    <property type="match status" value="1"/>
</dbReference>
<evidence type="ECO:0000256" key="4">
    <source>
        <dbReference type="ARBA" id="ARBA00023145"/>
    </source>
</evidence>
<evidence type="ECO:0000256" key="5">
    <source>
        <dbReference type="SAM" id="SignalP"/>
    </source>
</evidence>